<dbReference type="GO" id="GO:0006351">
    <property type="term" value="P:DNA-templated transcription"/>
    <property type="evidence" value="ECO:0007669"/>
    <property type="project" value="UniProtKB-UniRule"/>
</dbReference>
<dbReference type="EC" id="2.7.7.6" evidence="2 11"/>
<evidence type="ECO:0000256" key="10">
    <source>
        <dbReference type="ARBA" id="ARBA00048552"/>
    </source>
</evidence>
<dbReference type="Proteomes" id="UP000005254">
    <property type="component" value="Chromosome"/>
</dbReference>
<dbReference type="EMBL" id="CP003772">
    <property type="protein sequence ID" value="AFQ03990.1"/>
    <property type="molecule type" value="Genomic_DNA"/>
</dbReference>
<dbReference type="InterPro" id="IPR011263">
    <property type="entry name" value="DNA-dir_RNA_pol_RpoA/D/Rpb3"/>
</dbReference>
<dbReference type="Pfam" id="PF01193">
    <property type="entry name" value="RNA_pol_L"/>
    <property type="match status" value="1"/>
</dbReference>
<dbReference type="GeneID" id="99647008"/>
<comment type="subunit">
    <text evidence="11">Homodimer. The RNAP catalytic core consists of 2 alpha, 1 beta, 1 beta' and 1 omega subunit. When a sigma factor is associated with the core the holoenzyme is formed, which can initiate transcription.</text>
</comment>
<keyword evidence="7 11" id="KW-0804">Transcription</keyword>
<evidence type="ECO:0000313" key="13">
    <source>
        <dbReference type="EMBL" id="AFQ03990.1"/>
    </source>
</evidence>
<dbReference type="GO" id="GO:0003899">
    <property type="term" value="F:DNA-directed RNA polymerase activity"/>
    <property type="evidence" value="ECO:0007669"/>
    <property type="project" value="UniProtKB-UniRule"/>
</dbReference>
<dbReference type="Pfam" id="PF01000">
    <property type="entry name" value="RNA_pol_A_bac"/>
    <property type="match status" value="1"/>
</dbReference>
<evidence type="ECO:0000313" key="14">
    <source>
        <dbReference type="Proteomes" id="UP000005254"/>
    </source>
</evidence>
<evidence type="ECO:0000256" key="3">
    <source>
        <dbReference type="ARBA" id="ARBA00015972"/>
    </source>
</evidence>
<dbReference type="InterPro" id="IPR011262">
    <property type="entry name" value="DNA-dir_RNA_pol_insert"/>
</dbReference>
<dbReference type="GO" id="GO:0003677">
    <property type="term" value="F:DNA binding"/>
    <property type="evidence" value="ECO:0007669"/>
    <property type="project" value="UniProtKB-UniRule"/>
</dbReference>
<accession>A0ABC7ZIE8</accession>
<dbReference type="NCBIfam" id="TIGR02027">
    <property type="entry name" value="rpoA"/>
    <property type="match status" value="1"/>
</dbReference>
<dbReference type="SMR" id="A0ABC7ZIE8"/>
<dbReference type="NCBIfam" id="NF003519">
    <property type="entry name" value="PRK05182.2-5"/>
    <property type="match status" value="1"/>
</dbReference>
<feature type="region of interest" description="Alpha C-terminal domain (alpha-CTD)" evidence="11">
    <location>
        <begin position="262"/>
        <end position="328"/>
    </location>
</feature>
<comment type="function">
    <text evidence="11">DNA-dependent RNA polymerase catalyzes the transcription of DNA into RNA using the four ribonucleoside triphosphates as substrates.</text>
</comment>
<sequence length="328" mass="36890">MEKFLKYEIKVNNNQPTNTNPNYGIFEVAPLESGFGITIGNAMRRVLLSCIPGASVFAIAISGVKQEFSNVEGVLEDVTEMVLNFKQLVVRISDLLFEDGEMIEPPLERWPVLKVTAEKKGAVYAKDLECPAGFEVINKDLYLFSLQKDMKLTVSVYVKQGRGFTSFLENRELINSLGIIATDANFSPVLHCGYEVQEVKTSKQKLTDHLTFKIATNGAIKAVDAFAMAAKILIEHLNPIVSVNESIKNLTIIQEKAEERKVKSFAKQIEELDFTVRTFNCLKRSGIHTLQELLSKSLTDIREIRNLGKKSEREIIKKVQELGLKFRS</sequence>
<feature type="domain" description="DNA-directed RNA polymerase RpoA/D/Rpb3-type" evidence="12">
    <location>
        <begin position="23"/>
        <end position="243"/>
    </location>
</feature>
<evidence type="ECO:0000256" key="5">
    <source>
        <dbReference type="ARBA" id="ARBA00022679"/>
    </source>
</evidence>
<dbReference type="InterPro" id="IPR011773">
    <property type="entry name" value="DNA-dir_RpoA"/>
</dbReference>
<reference evidence="13 14" key="1">
    <citation type="journal article" date="2012" name="J. Bacteriol.">
        <title>Draft Genome Sequences of Four Axenic Mycoplasma genitalium Strains Isolated from Denmark, Japan, and Australia.</title>
        <authorList>
            <person name="McGowin C.L."/>
            <person name="Ma L."/>
            <person name="Jensen J.S."/>
            <person name="Mancuso M.M."/>
            <person name="Hamasuna R."/>
            <person name="Adegboye D."/>
            <person name="Martin D.H."/>
        </authorList>
    </citation>
    <scope>NUCLEOTIDE SEQUENCE [LARGE SCALE GENOMIC DNA]</scope>
    <source>
        <strain evidence="13 14">M6320</strain>
    </source>
</reference>
<dbReference type="Pfam" id="PF03118">
    <property type="entry name" value="RNA_pol_A_CTD"/>
    <property type="match status" value="1"/>
</dbReference>
<evidence type="ECO:0000259" key="12">
    <source>
        <dbReference type="SMART" id="SM00662"/>
    </source>
</evidence>
<keyword evidence="5 11" id="KW-0808">Transferase</keyword>
<dbReference type="HAMAP" id="MF_00059">
    <property type="entry name" value="RNApol_bact_RpoA"/>
    <property type="match status" value="1"/>
</dbReference>
<evidence type="ECO:0000256" key="8">
    <source>
        <dbReference type="ARBA" id="ARBA00032524"/>
    </source>
</evidence>
<dbReference type="GO" id="GO:0000428">
    <property type="term" value="C:DNA-directed RNA polymerase complex"/>
    <property type="evidence" value="ECO:0007669"/>
    <property type="project" value="UniProtKB-KW"/>
</dbReference>
<name>A0ABC7ZIE8_MYCGT</name>
<evidence type="ECO:0000256" key="6">
    <source>
        <dbReference type="ARBA" id="ARBA00022695"/>
    </source>
</evidence>
<evidence type="ECO:0000256" key="9">
    <source>
        <dbReference type="ARBA" id="ARBA00033070"/>
    </source>
</evidence>
<evidence type="ECO:0000256" key="4">
    <source>
        <dbReference type="ARBA" id="ARBA00022478"/>
    </source>
</evidence>
<keyword evidence="4 11" id="KW-0240">DNA-directed RNA polymerase</keyword>
<gene>
    <name evidence="11" type="primary">rpoA</name>
    <name evidence="13" type="ORF">CM1_01020</name>
</gene>
<dbReference type="SUPFAM" id="SSF55257">
    <property type="entry name" value="RBP11-like subunits of RNA polymerase"/>
    <property type="match status" value="1"/>
</dbReference>
<feature type="region of interest" description="Alpha N-terminal domain (alpha-NTD)" evidence="11">
    <location>
        <begin position="1"/>
        <end position="244"/>
    </location>
</feature>
<dbReference type="GO" id="GO:0005737">
    <property type="term" value="C:cytoplasm"/>
    <property type="evidence" value="ECO:0007669"/>
    <property type="project" value="UniProtKB-ARBA"/>
</dbReference>
<dbReference type="InterPro" id="IPR011260">
    <property type="entry name" value="RNAP_asu_C"/>
</dbReference>
<comment type="domain">
    <text evidence="11">The N-terminal domain is essential for RNAP assembly and basal transcription, whereas the C-terminal domain is involved in interaction with transcriptional regulators and with upstream promoter elements.</text>
</comment>
<dbReference type="SUPFAM" id="SSF56553">
    <property type="entry name" value="Insert subdomain of RNA polymerase alpha subunit"/>
    <property type="match status" value="1"/>
</dbReference>
<organism evidence="13 14">
    <name type="scientific">Mycoplasmoides genitalium M6320</name>
    <dbReference type="NCBI Taxonomy" id="662945"/>
    <lineage>
        <taxon>Bacteria</taxon>
        <taxon>Bacillati</taxon>
        <taxon>Mycoplasmatota</taxon>
        <taxon>Mycoplasmoidales</taxon>
        <taxon>Mycoplasmoidaceae</taxon>
        <taxon>Mycoplasmoides</taxon>
    </lineage>
</organism>
<dbReference type="InterPro" id="IPR036603">
    <property type="entry name" value="RBP11-like"/>
</dbReference>
<comment type="catalytic activity">
    <reaction evidence="10 11">
        <text>RNA(n) + a ribonucleoside 5'-triphosphate = RNA(n+1) + diphosphate</text>
        <dbReference type="Rhea" id="RHEA:21248"/>
        <dbReference type="Rhea" id="RHEA-COMP:14527"/>
        <dbReference type="Rhea" id="RHEA-COMP:17342"/>
        <dbReference type="ChEBI" id="CHEBI:33019"/>
        <dbReference type="ChEBI" id="CHEBI:61557"/>
        <dbReference type="ChEBI" id="CHEBI:140395"/>
        <dbReference type="EC" id="2.7.7.6"/>
    </reaction>
</comment>
<dbReference type="InterPro" id="IPR036643">
    <property type="entry name" value="RNApol_insert_sf"/>
</dbReference>
<keyword evidence="6 11" id="KW-0548">Nucleotidyltransferase</keyword>
<evidence type="ECO:0000256" key="2">
    <source>
        <dbReference type="ARBA" id="ARBA00012418"/>
    </source>
</evidence>
<dbReference type="Gene3D" id="1.10.150.20">
    <property type="entry name" value="5' to 3' exonuclease, C-terminal subdomain"/>
    <property type="match status" value="1"/>
</dbReference>
<evidence type="ECO:0000256" key="1">
    <source>
        <dbReference type="ARBA" id="ARBA00007123"/>
    </source>
</evidence>
<protein>
    <recommendedName>
        <fullName evidence="3 11">DNA-directed RNA polymerase subunit alpha</fullName>
        <shortName evidence="11">RNAP subunit alpha</shortName>
        <ecNumber evidence="2 11">2.7.7.6</ecNumber>
    </recommendedName>
    <alternativeName>
        <fullName evidence="9 11">RNA polymerase subunit alpha</fullName>
    </alternativeName>
    <alternativeName>
        <fullName evidence="8 11">Transcriptase subunit alpha</fullName>
    </alternativeName>
</protein>
<dbReference type="RefSeq" id="WP_009885862.1">
    <property type="nucleotide sequence ID" value="NC_018497.1"/>
</dbReference>
<comment type="similarity">
    <text evidence="1 11">Belongs to the RNA polymerase alpha chain family.</text>
</comment>
<evidence type="ECO:0000256" key="11">
    <source>
        <dbReference type="HAMAP-Rule" id="MF_00059"/>
    </source>
</evidence>
<dbReference type="SUPFAM" id="SSF47789">
    <property type="entry name" value="C-terminal domain of RNA polymerase alpha subunit"/>
    <property type="match status" value="1"/>
</dbReference>
<dbReference type="Gene3D" id="2.170.120.12">
    <property type="entry name" value="DNA-directed RNA polymerase, insert domain"/>
    <property type="match status" value="1"/>
</dbReference>
<dbReference type="KEGG" id="mgx:CM1_01020"/>
<dbReference type="SMART" id="SM00662">
    <property type="entry name" value="RPOLD"/>
    <property type="match status" value="1"/>
</dbReference>
<dbReference type="AlphaFoldDB" id="A0ABC7ZIE8"/>
<dbReference type="CDD" id="cd06928">
    <property type="entry name" value="RNAP_alpha_NTD"/>
    <property type="match status" value="1"/>
</dbReference>
<proteinExistence type="inferred from homology"/>
<evidence type="ECO:0000256" key="7">
    <source>
        <dbReference type="ARBA" id="ARBA00023163"/>
    </source>
</evidence>
<dbReference type="Gene3D" id="3.30.1360.10">
    <property type="entry name" value="RNA polymerase, RBP11-like subunit"/>
    <property type="match status" value="1"/>
</dbReference>